<dbReference type="InterPro" id="IPR001150">
    <property type="entry name" value="Gly_radical"/>
</dbReference>
<evidence type="ECO:0000256" key="8">
    <source>
        <dbReference type="ARBA" id="ARBA00022679"/>
    </source>
</evidence>
<comment type="cofactor">
    <cofactor evidence="1">
        <name>[4Fe-4S] cluster</name>
        <dbReference type="ChEBI" id="CHEBI:49883"/>
    </cofactor>
</comment>
<dbReference type="PROSITE" id="PS01087">
    <property type="entry name" value="RADICAL_ACTIVATING"/>
    <property type="match status" value="1"/>
</dbReference>
<dbReference type="PROSITE" id="PS51918">
    <property type="entry name" value="RADICAL_SAM"/>
    <property type="match status" value="1"/>
</dbReference>
<dbReference type="InterPro" id="IPR001989">
    <property type="entry name" value="Radical_activat_CS"/>
</dbReference>
<evidence type="ECO:0000256" key="12">
    <source>
        <dbReference type="ARBA" id="ARBA00023002"/>
    </source>
</evidence>
<sequence>MFRPTSVATHKMRLSYSEESRNLKPTPRNNHGSLPSFKHSFDDLAAAMVGDAAASKQSIEEKIHSLQDLPVVDTPASLPGDCNVKDYVLENVTPYDGDDSFLAKATERTLKSWARCEELMELERQKGILDVDTKTVSTIVSHGPGYVLSKEEDVIAGLQTDAPLKRSCKPKGGFSVVKKALESYGYKADPAMAKTYTQDVQTHNDMVFSMYTKEMRAARHTHLLTGLPDAYGRGRIIGDYRRLALYGVDELIRRKKLDYDAIKGSSADNLLLRSEISKQVKGLKELVTMCDSYGVDVRQPAKTFREAAQFMWLGHNAALKEQDGAAMSVGRWDAFLDIFAERDLADGTATEDDLQEVIDDLVIKMRLVRHLRPPAYNALFSGDPTWLTLALGGCNEQGNSIVTKTTFRFLHTLTNLGASPEPNITVLWSLNLPDTFKDYCARMSINTSSLQYENDDMMRAIFGCDYGIACCVSGMRIGVDMQFFGARTNMVKLLLMCLNGGRDELHGDKMCPALEEECKKLGIGAGDEDRPINFEDIERLYFEIAIPWMAELYAETMNCIHYSHDRTCYENVQMALHNSNVNRLMAFGCAGLSVVADSLAAMKYDEIYPIRDEDGLTIGFRRGHPNREIPQFGNDDDRVDSLAVKVCSRLHEELDKQPLYRDAKATLSILTITSNLVYGKATGATPDGRVQGEAFAPGGNPMHGRDKNGALASLASVAKIPYSKCMDGISNTFCLLPNALGRREATRSANLATLMDGYFAHRGHHININVLRREVLQDAHLHPEKYPNLTIRVSGYAVRFNRLTPEQREEVMARTMHSATTVTMAKKEDDHDRYAAGEDEEVKLDELEGIEEGDAQLGSVYSLETFSTTDGPGIRTNIFLQGCPKKCLFCCNPETQALANPKKHPEFAMSSAEIGSLLEKYQEWLKPRGGGVTMSGGEAMLQPMFVADVFQRARNLGISTCLDTACYGNKRRWNQILPVTDNVLLCMKGMDNEIAAKVAQAPAHEMAKSKEFARYIHSDYPNIKITLRWVILKGMTDSESELKLLSEFALELGDSLHAIELIPYHELGKDKYASLDMAYPLEDMPAYKHEDAVAVQQTLEDAGVRVILSSV</sequence>
<accession>A0AAD2G521</accession>
<dbReference type="PROSITE" id="PS00850">
    <property type="entry name" value="GLY_RADICAL_1"/>
    <property type="match status" value="1"/>
</dbReference>
<evidence type="ECO:0000256" key="17">
    <source>
        <dbReference type="PROSITE-ProRule" id="PRU00493"/>
    </source>
</evidence>
<evidence type="ECO:0000256" key="10">
    <source>
        <dbReference type="ARBA" id="ARBA00022723"/>
    </source>
</evidence>
<feature type="region of interest" description="Disordered" evidence="18">
    <location>
        <begin position="1"/>
        <end position="35"/>
    </location>
</feature>
<dbReference type="InterPro" id="IPR058240">
    <property type="entry name" value="rSAM_sf"/>
</dbReference>
<dbReference type="Pfam" id="PF04055">
    <property type="entry name" value="Radical_SAM"/>
    <property type="match status" value="1"/>
</dbReference>
<evidence type="ECO:0000256" key="5">
    <source>
        <dbReference type="ARBA" id="ARBA00013214"/>
    </source>
</evidence>
<organism evidence="22 23">
    <name type="scientific">Cylindrotheca closterium</name>
    <dbReference type="NCBI Taxonomy" id="2856"/>
    <lineage>
        <taxon>Eukaryota</taxon>
        <taxon>Sar</taxon>
        <taxon>Stramenopiles</taxon>
        <taxon>Ochrophyta</taxon>
        <taxon>Bacillariophyta</taxon>
        <taxon>Bacillariophyceae</taxon>
        <taxon>Bacillariophycidae</taxon>
        <taxon>Bacillariales</taxon>
        <taxon>Bacillariaceae</taxon>
        <taxon>Cylindrotheca</taxon>
    </lineage>
</organism>
<comment type="similarity">
    <text evidence="4">Belongs to the organic radical-activating enzymes family.</text>
</comment>
<dbReference type="PANTHER" id="PTHR30191:SF0">
    <property type="entry name" value="FORMATE ACETYLTRANSFERASE 1"/>
    <property type="match status" value="1"/>
</dbReference>
<evidence type="ECO:0000256" key="1">
    <source>
        <dbReference type="ARBA" id="ARBA00001966"/>
    </source>
</evidence>
<dbReference type="GO" id="GO:0046872">
    <property type="term" value="F:metal ion binding"/>
    <property type="evidence" value="ECO:0007669"/>
    <property type="project" value="UniProtKB-KW"/>
</dbReference>
<dbReference type="GO" id="GO:0005829">
    <property type="term" value="C:cytosol"/>
    <property type="evidence" value="ECO:0007669"/>
    <property type="project" value="TreeGrafter"/>
</dbReference>
<dbReference type="GO" id="GO:0008861">
    <property type="term" value="F:formate C-acetyltransferase activity"/>
    <property type="evidence" value="ECO:0007669"/>
    <property type="project" value="UniProtKB-EC"/>
</dbReference>
<proteinExistence type="inferred from homology"/>
<evidence type="ECO:0000256" key="16">
    <source>
        <dbReference type="ARBA" id="ARBA00049029"/>
    </source>
</evidence>
<comment type="subcellular location">
    <subcellularLocation>
        <location evidence="2">Cytoplasm</location>
    </subcellularLocation>
</comment>
<comment type="similarity">
    <text evidence="3">Belongs to the glycyl radical enzyme (GRE) family. PFL subfamily.</text>
</comment>
<gene>
    <name evidence="22" type="ORF">CYCCA115_LOCUS19965</name>
</gene>
<dbReference type="InterPro" id="IPR004184">
    <property type="entry name" value="PFL_dom"/>
</dbReference>
<protein>
    <recommendedName>
        <fullName evidence="5">formate C-acetyltransferase</fullName>
        <ecNumber evidence="5">2.3.1.54</ecNumber>
    </recommendedName>
</protein>
<evidence type="ECO:0000259" key="19">
    <source>
        <dbReference type="PROSITE" id="PS51149"/>
    </source>
</evidence>
<keyword evidence="15" id="KW-0012">Acyltransferase</keyword>
<evidence type="ECO:0000256" key="6">
    <source>
        <dbReference type="ARBA" id="ARBA00022485"/>
    </source>
</evidence>
<dbReference type="Pfam" id="PF01228">
    <property type="entry name" value="Gly_radical"/>
    <property type="match status" value="1"/>
</dbReference>
<evidence type="ECO:0000256" key="2">
    <source>
        <dbReference type="ARBA" id="ARBA00004496"/>
    </source>
</evidence>
<keyword evidence="23" id="KW-1185">Reference proteome</keyword>
<keyword evidence="13" id="KW-0408">Iron</keyword>
<comment type="catalytic activity">
    <reaction evidence="16">
        <text>formate + acetyl-CoA = pyruvate + CoA</text>
        <dbReference type="Rhea" id="RHEA:11844"/>
        <dbReference type="ChEBI" id="CHEBI:15361"/>
        <dbReference type="ChEBI" id="CHEBI:15740"/>
        <dbReference type="ChEBI" id="CHEBI:57287"/>
        <dbReference type="ChEBI" id="CHEBI:57288"/>
        <dbReference type="EC" id="2.3.1.54"/>
    </reaction>
</comment>
<dbReference type="AlphaFoldDB" id="A0AAD2G521"/>
<evidence type="ECO:0000256" key="9">
    <source>
        <dbReference type="ARBA" id="ARBA00022691"/>
    </source>
</evidence>
<dbReference type="Proteomes" id="UP001295423">
    <property type="component" value="Unassembled WGS sequence"/>
</dbReference>
<dbReference type="SUPFAM" id="SSF102114">
    <property type="entry name" value="Radical SAM enzymes"/>
    <property type="match status" value="1"/>
</dbReference>
<dbReference type="EMBL" id="CAKOGP040002125">
    <property type="protein sequence ID" value="CAJ1963009.1"/>
    <property type="molecule type" value="Genomic_DNA"/>
</dbReference>
<dbReference type="PROSITE" id="PS51554">
    <property type="entry name" value="PFL"/>
    <property type="match status" value="1"/>
</dbReference>
<evidence type="ECO:0000259" key="20">
    <source>
        <dbReference type="PROSITE" id="PS51554"/>
    </source>
</evidence>
<keyword evidence="9" id="KW-0949">S-adenosyl-L-methionine</keyword>
<dbReference type="SUPFAM" id="SSF51998">
    <property type="entry name" value="PFL-like glycyl radical enzymes"/>
    <property type="match status" value="1"/>
</dbReference>
<keyword evidence="14" id="KW-0411">Iron-sulfur</keyword>
<dbReference type="EC" id="2.3.1.54" evidence="5"/>
<dbReference type="Pfam" id="PF02901">
    <property type="entry name" value="PFL-like"/>
    <property type="match status" value="1"/>
</dbReference>
<dbReference type="PROSITE" id="PS51149">
    <property type="entry name" value="GLY_RADICAL_2"/>
    <property type="match status" value="1"/>
</dbReference>
<evidence type="ECO:0000256" key="4">
    <source>
        <dbReference type="ARBA" id="ARBA00009777"/>
    </source>
</evidence>
<dbReference type="InterPro" id="IPR019777">
    <property type="entry name" value="Form_AcTrfase_GR_CS"/>
</dbReference>
<keyword evidence="8" id="KW-0808">Transferase</keyword>
<evidence type="ECO:0000256" key="3">
    <source>
        <dbReference type="ARBA" id="ARBA00008375"/>
    </source>
</evidence>
<dbReference type="CDD" id="cd01335">
    <property type="entry name" value="Radical_SAM"/>
    <property type="match status" value="1"/>
</dbReference>
<reference evidence="22" key="1">
    <citation type="submission" date="2023-08" db="EMBL/GenBank/DDBJ databases">
        <authorList>
            <person name="Audoor S."/>
            <person name="Bilcke G."/>
        </authorList>
    </citation>
    <scope>NUCLEOTIDE SEQUENCE</scope>
</reference>
<evidence type="ECO:0000256" key="13">
    <source>
        <dbReference type="ARBA" id="ARBA00023004"/>
    </source>
</evidence>
<evidence type="ECO:0000313" key="22">
    <source>
        <dbReference type="EMBL" id="CAJ1963009.1"/>
    </source>
</evidence>
<dbReference type="Gene3D" id="3.20.20.70">
    <property type="entry name" value="Aldolase class I"/>
    <property type="match status" value="1"/>
</dbReference>
<keyword evidence="10" id="KW-0479">Metal-binding</keyword>
<evidence type="ECO:0000313" key="23">
    <source>
        <dbReference type="Proteomes" id="UP001295423"/>
    </source>
</evidence>
<feature type="domain" description="Radical SAM core" evidence="21">
    <location>
        <begin position="869"/>
        <end position="1105"/>
    </location>
</feature>
<keyword evidence="6" id="KW-0004">4Fe-4S</keyword>
<evidence type="ECO:0000256" key="18">
    <source>
        <dbReference type="SAM" id="MobiDB-lite"/>
    </source>
</evidence>
<dbReference type="InterPro" id="IPR007197">
    <property type="entry name" value="rSAM"/>
</dbReference>
<dbReference type="InterPro" id="IPR050244">
    <property type="entry name" value="Auton_GlycylRad_Cofactor"/>
</dbReference>
<feature type="domain" description="PFL" evidence="20">
    <location>
        <begin position="61"/>
        <end position="690"/>
    </location>
</feature>
<dbReference type="PANTHER" id="PTHR30191">
    <property type="entry name" value="FORMATE ACETYLTRANSFERASE"/>
    <property type="match status" value="1"/>
</dbReference>
<evidence type="ECO:0000256" key="11">
    <source>
        <dbReference type="ARBA" id="ARBA00022818"/>
    </source>
</evidence>
<evidence type="ECO:0000259" key="21">
    <source>
        <dbReference type="PROSITE" id="PS51918"/>
    </source>
</evidence>
<dbReference type="SFLD" id="SFLDG01066">
    <property type="entry name" value="organic_radical-activating_enz"/>
    <property type="match status" value="1"/>
</dbReference>
<feature type="modified residue" description="Glycine radical" evidence="17">
    <location>
        <position position="795"/>
    </location>
</feature>
<feature type="domain" description="Glycine radical" evidence="19">
    <location>
        <begin position="697"/>
        <end position="820"/>
    </location>
</feature>
<dbReference type="GO" id="GO:0016491">
    <property type="term" value="F:oxidoreductase activity"/>
    <property type="evidence" value="ECO:0007669"/>
    <property type="project" value="UniProtKB-KW"/>
</dbReference>
<keyword evidence="7" id="KW-0963">Cytoplasm</keyword>
<name>A0AAD2G521_9STRA</name>
<comment type="caution">
    <text evidence="22">The sequence shown here is derived from an EMBL/GenBank/DDBJ whole genome shotgun (WGS) entry which is preliminary data.</text>
</comment>
<dbReference type="InterPro" id="IPR013785">
    <property type="entry name" value="Aldolase_TIM"/>
</dbReference>
<evidence type="ECO:0000256" key="14">
    <source>
        <dbReference type="ARBA" id="ARBA00023014"/>
    </source>
</evidence>
<keyword evidence="11 17" id="KW-0556">Organic radical</keyword>
<dbReference type="SFLD" id="SFLDS00029">
    <property type="entry name" value="Radical_SAM"/>
    <property type="match status" value="1"/>
</dbReference>
<keyword evidence="12" id="KW-0560">Oxidoreductase</keyword>
<dbReference type="Gene3D" id="3.20.70.20">
    <property type="match status" value="1"/>
</dbReference>
<evidence type="ECO:0000256" key="15">
    <source>
        <dbReference type="ARBA" id="ARBA00023315"/>
    </source>
</evidence>
<dbReference type="GO" id="GO:0051539">
    <property type="term" value="F:4 iron, 4 sulfur cluster binding"/>
    <property type="evidence" value="ECO:0007669"/>
    <property type="project" value="UniProtKB-KW"/>
</dbReference>
<evidence type="ECO:0000256" key="7">
    <source>
        <dbReference type="ARBA" id="ARBA00022490"/>
    </source>
</evidence>